<gene>
    <name evidence="1" type="ORF">OWV82_006376</name>
</gene>
<name>A0ACC1YHJ2_MELAZ</name>
<organism evidence="1 2">
    <name type="scientific">Melia azedarach</name>
    <name type="common">Chinaberry tree</name>
    <dbReference type="NCBI Taxonomy" id="155640"/>
    <lineage>
        <taxon>Eukaryota</taxon>
        <taxon>Viridiplantae</taxon>
        <taxon>Streptophyta</taxon>
        <taxon>Embryophyta</taxon>
        <taxon>Tracheophyta</taxon>
        <taxon>Spermatophyta</taxon>
        <taxon>Magnoliopsida</taxon>
        <taxon>eudicotyledons</taxon>
        <taxon>Gunneridae</taxon>
        <taxon>Pentapetalae</taxon>
        <taxon>rosids</taxon>
        <taxon>malvids</taxon>
        <taxon>Sapindales</taxon>
        <taxon>Meliaceae</taxon>
        <taxon>Melia</taxon>
    </lineage>
</organism>
<proteinExistence type="predicted"/>
<dbReference type="Proteomes" id="UP001164539">
    <property type="component" value="Chromosome 3"/>
</dbReference>
<keyword evidence="2" id="KW-1185">Reference proteome</keyword>
<reference evidence="1 2" key="1">
    <citation type="journal article" date="2023" name="Science">
        <title>Complex scaffold remodeling in plant triterpene biosynthesis.</title>
        <authorList>
            <person name="De La Pena R."/>
            <person name="Hodgson H."/>
            <person name="Liu J.C."/>
            <person name="Stephenson M.J."/>
            <person name="Martin A.C."/>
            <person name="Owen C."/>
            <person name="Harkess A."/>
            <person name="Leebens-Mack J."/>
            <person name="Jimenez L.E."/>
            <person name="Osbourn A."/>
            <person name="Sattely E.S."/>
        </authorList>
    </citation>
    <scope>NUCLEOTIDE SEQUENCE [LARGE SCALE GENOMIC DNA]</scope>
    <source>
        <strain evidence="2">cv. JPN11</strain>
        <tissue evidence="1">Leaf</tissue>
    </source>
</reference>
<protein>
    <submittedName>
        <fullName evidence="1">F-box protein</fullName>
    </submittedName>
</protein>
<dbReference type="EMBL" id="CM051396">
    <property type="protein sequence ID" value="KAJ4722951.1"/>
    <property type="molecule type" value="Genomic_DNA"/>
</dbReference>
<comment type="caution">
    <text evidence="1">The sequence shown here is derived from an EMBL/GenBank/DDBJ whole genome shotgun (WGS) entry which is preliminary data.</text>
</comment>
<evidence type="ECO:0000313" key="2">
    <source>
        <dbReference type="Proteomes" id="UP001164539"/>
    </source>
</evidence>
<accession>A0ACC1YHJ2</accession>
<sequence>MDDIIVNNLPADCISLIISLTSPRDACRLSLVSPAFKSAADSDTVWEKFLPSDYQRIIASNSVSSSCPSSSVLLNSLSKKDLYFRLCNNPILIDDDNNMCFSLEKESGKKCYMIGARALSIPYIFSPKFCMWKSLPESRFAEVVELKFMMLTEVLGRIETKILSPNTTYAAYFVYKLAERTARFGKTPVQLSVYFERTDEPEKSYAVLLDPAANKSSRQFLDGAGGWMEIEMGEFFVNGDDRTVVCRFYNIGGLYYRKHGLIIQGIMVRPRS</sequence>
<evidence type="ECO:0000313" key="1">
    <source>
        <dbReference type="EMBL" id="KAJ4722951.1"/>
    </source>
</evidence>